<feature type="disulfide bond" evidence="15">
    <location>
        <begin position="276"/>
        <end position="294"/>
    </location>
</feature>
<dbReference type="SMART" id="SM00192">
    <property type="entry name" value="LDLa"/>
    <property type="match status" value="8"/>
</dbReference>
<feature type="disulfide bond" evidence="15">
    <location>
        <begin position="42"/>
        <end position="60"/>
    </location>
</feature>
<dbReference type="InterPro" id="IPR000742">
    <property type="entry name" value="EGF"/>
</dbReference>
<feature type="disulfide bond" evidence="15">
    <location>
        <begin position="9"/>
        <end position="27"/>
    </location>
</feature>
<keyword evidence="9" id="KW-0106">Calcium</keyword>
<dbReference type="AlphaFoldDB" id="A0A8C5S2Z4"/>
<dbReference type="PROSITE" id="PS50068">
    <property type="entry name" value="LDLRA_2"/>
    <property type="match status" value="8"/>
</dbReference>
<dbReference type="SMART" id="SM00181">
    <property type="entry name" value="EGF"/>
    <property type="match status" value="6"/>
</dbReference>
<dbReference type="PANTHER" id="PTHR22722:SF11">
    <property type="entry name" value="LOW-DENSITY LIPOPROTEIN RECEPTOR-RELATED PROTEIN 2"/>
    <property type="match status" value="1"/>
</dbReference>
<keyword evidence="8" id="KW-0677">Repeat</keyword>
<name>A0A8C5S2Z4_LATLA</name>
<dbReference type="SMART" id="SM00179">
    <property type="entry name" value="EGF_CA"/>
    <property type="match status" value="2"/>
</dbReference>
<evidence type="ECO:0000256" key="13">
    <source>
        <dbReference type="ARBA" id="ARBA00023170"/>
    </source>
</evidence>
<dbReference type="SUPFAM" id="SSF57424">
    <property type="entry name" value="LDL receptor-like module"/>
    <property type="match status" value="8"/>
</dbReference>
<keyword evidence="11" id="KW-0472">Membrane</keyword>
<keyword evidence="5" id="KW-0254">Endocytosis</keyword>
<dbReference type="InterPro" id="IPR036055">
    <property type="entry name" value="LDL_receptor-like_sf"/>
</dbReference>
<keyword evidence="6" id="KW-0812">Transmembrane</keyword>
<dbReference type="GO" id="GO:0005509">
    <property type="term" value="F:calcium ion binding"/>
    <property type="evidence" value="ECO:0007669"/>
    <property type="project" value="InterPro"/>
</dbReference>
<dbReference type="FunFam" id="2.120.10.30:FF:000008">
    <property type="entry name" value="Low-density lipoprotein receptor-related protein 4"/>
    <property type="match status" value="1"/>
</dbReference>
<dbReference type="GO" id="GO:0043235">
    <property type="term" value="C:receptor complex"/>
    <property type="evidence" value="ECO:0007669"/>
    <property type="project" value="TreeGrafter"/>
</dbReference>
<dbReference type="PROSITE" id="PS01187">
    <property type="entry name" value="EGF_CA"/>
    <property type="match status" value="1"/>
</dbReference>
<feature type="disulfide bond" evidence="15">
    <location>
        <begin position="54"/>
        <end position="69"/>
    </location>
</feature>
<dbReference type="InterPro" id="IPR011042">
    <property type="entry name" value="6-blade_b-propeller_TolB-like"/>
</dbReference>
<keyword evidence="19" id="KW-1185">Reference proteome</keyword>
<feature type="repeat" description="LDL-receptor class B" evidence="16">
    <location>
        <begin position="504"/>
        <end position="547"/>
    </location>
</feature>
<dbReference type="InterPro" id="IPR051221">
    <property type="entry name" value="LDLR-related"/>
</dbReference>
<evidence type="ECO:0000256" key="7">
    <source>
        <dbReference type="ARBA" id="ARBA00022729"/>
    </source>
</evidence>
<feature type="repeat" description="LDL-receptor class B" evidence="16">
    <location>
        <begin position="548"/>
        <end position="590"/>
    </location>
</feature>
<feature type="domain" description="EGF-like" evidence="17">
    <location>
        <begin position="370"/>
        <end position="385"/>
    </location>
</feature>
<dbReference type="InterPro" id="IPR000033">
    <property type="entry name" value="LDLR_classB_rpt"/>
</dbReference>
<dbReference type="PROSITE" id="PS00010">
    <property type="entry name" value="ASX_HYDROXYL"/>
    <property type="match status" value="1"/>
</dbReference>
<dbReference type="GeneTree" id="ENSGT00940000157232"/>
<feature type="disulfide bond" evidence="15">
    <location>
        <begin position="82"/>
        <end position="100"/>
    </location>
</feature>
<dbReference type="Ensembl" id="ENSLLTT00000012309.1">
    <property type="protein sequence ID" value="ENSLLTP00000011843.1"/>
    <property type="gene ID" value="ENSLLTG00000006815.1"/>
</dbReference>
<evidence type="ECO:0000256" key="16">
    <source>
        <dbReference type="PROSITE-ProRule" id="PRU00461"/>
    </source>
</evidence>
<dbReference type="FunFam" id="2.10.25.10:FF:000009">
    <property type="entry name" value="Low-density lipoprotein receptor isoform 1"/>
    <property type="match status" value="1"/>
</dbReference>
<evidence type="ECO:0000256" key="6">
    <source>
        <dbReference type="ARBA" id="ARBA00022692"/>
    </source>
</evidence>
<keyword evidence="3" id="KW-1003">Cell membrane</keyword>
<keyword evidence="4" id="KW-0245">EGF-like domain</keyword>
<evidence type="ECO:0000256" key="1">
    <source>
        <dbReference type="ARBA" id="ARBA00004251"/>
    </source>
</evidence>
<dbReference type="GO" id="GO:0006898">
    <property type="term" value="P:receptor-mediated endocytosis"/>
    <property type="evidence" value="ECO:0007669"/>
    <property type="project" value="TreeGrafter"/>
</dbReference>
<dbReference type="Proteomes" id="UP000694406">
    <property type="component" value="Unplaced"/>
</dbReference>
<dbReference type="PROSITE" id="PS01186">
    <property type="entry name" value="EGF_2"/>
    <property type="match status" value="2"/>
</dbReference>
<dbReference type="PROSITE" id="PS51120">
    <property type="entry name" value="LDLRB"/>
    <property type="match status" value="3"/>
</dbReference>
<keyword evidence="13" id="KW-0675">Receptor</keyword>
<evidence type="ECO:0000256" key="2">
    <source>
        <dbReference type="ARBA" id="ARBA00009939"/>
    </source>
</evidence>
<feature type="disulfide bond" evidence="15">
    <location>
        <begin position="187"/>
        <end position="199"/>
    </location>
</feature>
<evidence type="ECO:0000256" key="15">
    <source>
        <dbReference type="PROSITE-ProRule" id="PRU00124"/>
    </source>
</evidence>
<feature type="disulfide bond" evidence="15">
    <location>
        <begin position="2"/>
        <end position="14"/>
    </location>
</feature>
<dbReference type="Pfam" id="PF14670">
    <property type="entry name" value="FXa_inhibition"/>
    <property type="match status" value="1"/>
</dbReference>
<dbReference type="SUPFAM" id="SSF57196">
    <property type="entry name" value="EGF/Laminin"/>
    <property type="match status" value="2"/>
</dbReference>
<gene>
    <name evidence="18" type="primary">LRP2</name>
</gene>
<keyword evidence="14" id="KW-0325">Glycoprotein</keyword>
<feature type="disulfide bond" evidence="15">
    <location>
        <begin position="226"/>
        <end position="238"/>
    </location>
</feature>
<sequence>MCGSTHFTCLNGRCISERWMCDNDDDCRDGSDEFESVCAFTCGNGRCIRYSYRCDHYNDCGDNSDEVGCLFRTCDPQTEFTCNNGRCISLQYVCNGVNNCYDNGTSDERNCRKLIKTISEFRCTSGRCIPAHWYCDLAIDCADGSDEPSSCGKCEIRRCIPRAWVCDGDADCSDAYDEHQNCTRRPCLDSEFTCSNGLCIRNNYRCDRRNDCGDGSDERACTYQPCQQHQFTCQNGRCINKAYFCDGDNDCGDESDELEHLCVTPEATCDPHYFTCDNGNCIEMAKVCDRIDDCHDNSDEKGCGINECNDPSISNCDHICTDIQTSFYCSCRPGYRLMSNKRSCDDIDECSETPSICSQMCENTVGSYICKCAPGYIREPDGRSCRQNSNISPYLIFSNRYYLRNLTTDGRLYSLILQGLRNVVALDFDRVEKRLYWIDVDRKVIERMFFNGTNKETIISDGVPNGEGIAVDWVGRKLYWVDAHKDCLYVAELDGRFRKKLTDRQIYWTDWAQQAYIGRVGMDGKNKTVIISAKLEWPNGLTIDYTNDKLYWADAHLNYIEYSDLDGQHRHTVYDGVLPHPFAITIFEDTIYWTDWNTRTIEKGNKYDGTGRMVLANTTHRPFDIHVYHPYRQPIGKGFISCEMLSRSNTDSPRLMTTMEPKISIVKWGICQVSFVPCDDISCHNL</sequence>
<dbReference type="CDD" id="cd00112">
    <property type="entry name" value="LDLa"/>
    <property type="match status" value="8"/>
</dbReference>
<dbReference type="InterPro" id="IPR002172">
    <property type="entry name" value="LDrepeatLR_classA_rpt"/>
</dbReference>
<evidence type="ECO:0000256" key="9">
    <source>
        <dbReference type="ARBA" id="ARBA00022837"/>
    </source>
</evidence>
<evidence type="ECO:0000256" key="4">
    <source>
        <dbReference type="ARBA" id="ARBA00022536"/>
    </source>
</evidence>
<keyword evidence="12 15" id="KW-1015">Disulfide bond</keyword>
<evidence type="ECO:0000259" key="17">
    <source>
        <dbReference type="PROSITE" id="PS01186"/>
    </source>
</evidence>
<feature type="disulfide bond" evidence="15">
    <location>
        <begin position="206"/>
        <end position="221"/>
    </location>
</feature>
<feature type="domain" description="EGF-like" evidence="17">
    <location>
        <begin position="329"/>
        <end position="344"/>
    </location>
</feature>
<keyword evidence="10" id="KW-1133">Transmembrane helix</keyword>
<dbReference type="SUPFAM" id="SSF63825">
    <property type="entry name" value="YWTD domain"/>
    <property type="match status" value="1"/>
</dbReference>
<dbReference type="FunFam" id="4.10.400.10:FF:000004">
    <property type="entry name" value="Low-density lipoprotein receptor-related protein 1"/>
    <property type="match status" value="1"/>
</dbReference>
<evidence type="ECO:0000313" key="19">
    <source>
        <dbReference type="Proteomes" id="UP000694406"/>
    </source>
</evidence>
<evidence type="ECO:0000256" key="14">
    <source>
        <dbReference type="ARBA" id="ARBA00023180"/>
    </source>
</evidence>
<dbReference type="Pfam" id="PF00058">
    <property type="entry name" value="Ldl_recept_b"/>
    <property type="match status" value="3"/>
</dbReference>
<accession>A0A8C5S2Z4</accession>
<dbReference type="FunFam" id="4.10.400.10:FF:000002">
    <property type="entry name" value="Low-density lipoprotein receptor-related protein 1"/>
    <property type="match status" value="1"/>
</dbReference>
<dbReference type="PROSITE" id="PS01209">
    <property type="entry name" value="LDLRA_1"/>
    <property type="match status" value="3"/>
</dbReference>
<dbReference type="FunFam" id="4.10.400.10:FF:000034">
    <property type="entry name" value="Low-density lipoprotein receptor-related protein 2"/>
    <property type="match status" value="2"/>
</dbReference>
<evidence type="ECO:0000256" key="5">
    <source>
        <dbReference type="ARBA" id="ARBA00022583"/>
    </source>
</evidence>
<dbReference type="InterPro" id="IPR023415">
    <property type="entry name" value="LDLR_class-A_CS"/>
</dbReference>
<reference evidence="18" key="1">
    <citation type="submission" date="2025-08" db="UniProtKB">
        <authorList>
            <consortium name="Ensembl"/>
        </authorList>
    </citation>
    <scope>IDENTIFICATION</scope>
</reference>
<dbReference type="GO" id="GO:0016324">
    <property type="term" value="C:apical plasma membrane"/>
    <property type="evidence" value="ECO:0007669"/>
    <property type="project" value="TreeGrafter"/>
</dbReference>
<feature type="disulfide bond" evidence="15">
    <location>
        <begin position="154"/>
        <end position="172"/>
    </location>
</feature>
<feature type="disulfide bond" evidence="15">
    <location>
        <begin position="288"/>
        <end position="303"/>
    </location>
</feature>
<evidence type="ECO:0000256" key="11">
    <source>
        <dbReference type="ARBA" id="ARBA00023136"/>
    </source>
</evidence>
<comment type="subcellular location">
    <subcellularLocation>
        <location evidence="1">Cell membrane</location>
        <topology evidence="1">Single-pass type I membrane protein</topology>
    </subcellularLocation>
</comment>
<dbReference type="InterPro" id="IPR018097">
    <property type="entry name" value="EGF_Ca-bd_CS"/>
</dbReference>
<evidence type="ECO:0000256" key="10">
    <source>
        <dbReference type="ARBA" id="ARBA00022989"/>
    </source>
</evidence>
<feature type="repeat" description="LDL-receptor class B" evidence="16">
    <location>
        <begin position="433"/>
        <end position="475"/>
    </location>
</feature>
<feature type="disulfide bond" evidence="15">
    <location>
        <begin position="194"/>
        <end position="212"/>
    </location>
</feature>
<dbReference type="PANTHER" id="PTHR22722">
    <property type="entry name" value="LOW-DENSITY LIPOPROTEIN RECEPTOR-RELATED PROTEIN 2-RELATED"/>
    <property type="match status" value="1"/>
</dbReference>
<evidence type="ECO:0000256" key="3">
    <source>
        <dbReference type="ARBA" id="ARBA00022475"/>
    </source>
</evidence>
<dbReference type="InterPro" id="IPR000152">
    <property type="entry name" value="EGF-type_Asp/Asn_hydroxyl_site"/>
</dbReference>
<dbReference type="GO" id="GO:0030001">
    <property type="term" value="P:metal ion transport"/>
    <property type="evidence" value="ECO:0007669"/>
    <property type="project" value="UniProtKB-ARBA"/>
</dbReference>
<feature type="disulfide bond" evidence="15">
    <location>
        <begin position="269"/>
        <end position="281"/>
    </location>
</feature>
<dbReference type="GO" id="GO:0042562">
    <property type="term" value="F:hormone binding"/>
    <property type="evidence" value="ECO:0007669"/>
    <property type="project" value="TreeGrafter"/>
</dbReference>
<evidence type="ECO:0000256" key="8">
    <source>
        <dbReference type="ARBA" id="ARBA00022737"/>
    </source>
</evidence>
<dbReference type="Gene3D" id="2.10.25.10">
    <property type="entry name" value="Laminin"/>
    <property type="match status" value="2"/>
</dbReference>
<dbReference type="InterPro" id="IPR001881">
    <property type="entry name" value="EGF-like_Ca-bd_dom"/>
</dbReference>
<proteinExistence type="inferred from homology"/>
<feature type="disulfide bond" evidence="15">
    <location>
        <begin position="123"/>
        <end position="141"/>
    </location>
</feature>
<dbReference type="Gene3D" id="4.10.400.10">
    <property type="entry name" value="Low-density Lipoprotein Receptor"/>
    <property type="match status" value="8"/>
</dbReference>
<organism evidence="18 19">
    <name type="scientific">Laticauda laticaudata</name>
    <name type="common">Blue-ringed sea krait</name>
    <name type="synonym">Blue-lipped sea krait</name>
    <dbReference type="NCBI Taxonomy" id="8630"/>
    <lineage>
        <taxon>Eukaryota</taxon>
        <taxon>Metazoa</taxon>
        <taxon>Chordata</taxon>
        <taxon>Craniata</taxon>
        <taxon>Vertebrata</taxon>
        <taxon>Euteleostomi</taxon>
        <taxon>Lepidosauria</taxon>
        <taxon>Squamata</taxon>
        <taxon>Bifurcata</taxon>
        <taxon>Unidentata</taxon>
        <taxon>Episquamata</taxon>
        <taxon>Toxicofera</taxon>
        <taxon>Serpentes</taxon>
        <taxon>Colubroidea</taxon>
        <taxon>Elapidae</taxon>
        <taxon>Laticaudinae</taxon>
        <taxon>Laticauda</taxon>
    </lineage>
</organism>
<keyword evidence="7" id="KW-0732">Signal</keyword>
<feature type="disulfide bond" evidence="15">
    <location>
        <begin position="233"/>
        <end position="251"/>
    </location>
</feature>
<protein>
    <submittedName>
        <fullName evidence="18">LDL receptor related protein 2</fullName>
    </submittedName>
</protein>
<evidence type="ECO:0000313" key="18">
    <source>
        <dbReference type="Ensembl" id="ENSLLTP00000011843.1"/>
    </source>
</evidence>
<dbReference type="SMART" id="SM00135">
    <property type="entry name" value="LY"/>
    <property type="match status" value="5"/>
</dbReference>
<reference evidence="18" key="2">
    <citation type="submission" date="2025-09" db="UniProtKB">
        <authorList>
            <consortium name="Ensembl"/>
        </authorList>
    </citation>
    <scope>IDENTIFICATION</scope>
</reference>
<comment type="caution">
    <text evidence="15">Lacks conserved residue(s) required for the propagation of feature annotation.</text>
</comment>
<dbReference type="Pfam" id="PF12662">
    <property type="entry name" value="cEGF"/>
    <property type="match status" value="1"/>
</dbReference>
<dbReference type="InterPro" id="IPR026823">
    <property type="entry name" value="cEGF"/>
</dbReference>
<dbReference type="Pfam" id="PF00057">
    <property type="entry name" value="Ldl_recept_a"/>
    <property type="match status" value="8"/>
</dbReference>
<evidence type="ECO:0000256" key="12">
    <source>
        <dbReference type="ARBA" id="ARBA00023157"/>
    </source>
</evidence>
<comment type="similarity">
    <text evidence="2">Belongs to the LDLR family.</text>
</comment>
<dbReference type="Gene3D" id="2.120.10.30">
    <property type="entry name" value="TolB, C-terminal domain"/>
    <property type="match status" value="1"/>
</dbReference>
<dbReference type="PRINTS" id="PR00261">
    <property type="entry name" value="LDLRECEPTOR"/>
</dbReference>